<dbReference type="Gene3D" id="3.90.180.10">
    <property type="entry name" value="Medium-chain alcohol dehydrogenases, catalytic domain"/>
    <property type="match status" value="1"/>
</dbReference>
<dbReference type="GO" id="GO:0035925">
    <property type="term" value="F:mRNA 3'-UTR AU-rich region binding"/>
    <property type="evidence" value="ECO:0007669"/>
    <property type="project" value="TreeGrafter"/>
</dbReference>
<name>A0A1H5EWJ9_9BRAD</name>
<dbReference type="FunFam" id="3.40.50.720:FF:000053">
    <property type="entry name" value="Quinone oxidoreductase 1"/>
    <property type="match status" value="1"/>
</dbReference>
<evidence type="ECO:0000256" key="1">
    <source>
        <dbReference type="ARBA" id="ARBA00022857"/>
    </source>
</evidence>
<dbReference type="RefSeq" id="WP_074826150.1">
    <property type="nucleotide sequence ID" value="NZ_FNTI01000001.1"/>
</dbReference>
<dbReference type="PANTHER" id="PTHR48106">
    <property type="entry name" value="QUINONE OXIDOREDUCTASE PIG3-RELATED"/>
    <property type="match status" value="1"/>
</dbReference>
<dbReference type="InterPro" id="IPR036291">
    <property type="entry name" value="NAD(P)-bd_dom_sf"/>
</dbReference>
<feature type="domain" description="Enoyl reductase (ER)" evidence="3">
    <location>
        <begin position="12"/>
        <end position="324"/>
    </location>
</feature>
<dbReference type="AlphaFoldDB" id="A0A1H5EWJ9"/>
<dbReference type="CDD" id="cd05286">
    <property type="entry name" value="QOR2"/>
    <property type="match status" value="1"/>
</dbReference>
<evidence type="ECO:0000259" key="3">
    <source>
        <dbReference type="SMART" id="SM00829"/>
    </source>
</evidence>
<dbReference type="SUPFAM" id="SSF50129">
    <property type="entry name" value="GroES-like"/>
    <property type="match status" value="1"/>
</dbReference>
<dbReference type="InterPro" id="IPR047618">
    <property type="entry name" value="QOR-like"/>
</dbReference>
<dbReference type="GO" id="GO:0070402">
    <property type="term" value="F:NADPH binding"/>
    <property type="evidence" value="ECO:0007669"/>
    <property type="project" value="TreeGrafter"/>
</dbReference>
<dbReference type="Proteomes" id="UP000183208">
    <property type="component" value="Unassembled WGS sequence"/>
</dbReference>
<dbReference type="OrthoDB" id="9805883at2"/>
<protein>
    <submittedName>
        <fullName evidence="4">NADPH2:quinone reductase</fullName>
    </submittedName>
</protein>
<keyword evidence="2" id="KW-0560">Oxidoreductase</keyword>
<sequence length="326" mass="34578">MKTAVVRIHRHGGPEVLQYEEVDLRDPGPGEVLLKQTAIGLNFADTYQREGEAGPHDAGNLPVVLGGQGAGVIEATGAGVSGFKTGDRVAYIHPGAYAERRVVPADKLLHLPPGISDQVAAAALLRGLTAEYLVRRLYPIKPGDTALVHAAAGGMGLLLGQWAKALGARVIGTVGADSKVEIAKAHGCSDVIVYSREDFAARTMELTDGVGVDVIYDGVGKSAFLKSLDCVRPMGMLISYGTASGNVGAFDLQLLHRKSIIVTRPTLRTWIAKRSDYEAAATAFFDAVISGKVRAEVNRSYALQDIRRAHEELHSRATVGPAIIIP</sequence>
<evidence type="ECO:0000313" key="4">
    <source>
        <dbReference type="EMBL" id="SED95440.1"/>
    </source>
</evidence>
<evidence type="ECO:0000313" key="5">
    <source>
        <dbReference type="Proteomes" id="UP000183208"/>
    </source>
</evidence>
<evidence type="ECO:0000256" key="2">
    <source>
        <dbReference type="ARBA" id="ARBA00023002"/>
    </source>
</evidence>
<gene>
    <name evidence="4" type="ORF">SAMN05444171_5773</name>
</gene>
<reference evidence="4 5" key="1">
    <citation type="submission" date="2016-10" db="EMBL/GenBank/DDBJ databases">
        <authorList>
            <person name="de Groot N.N."/>
        </authorList>
    </citation>
    <scope>NUCLEOTIDE SEQUENCE [LARGE SCALE GENOMIC DNA]</scope>
    <source>
        <strain evidence="4 5">GAS522</strain>
    </source>
</reference>
<dbReference type="GO" id="GO:0003960">
    <property type="term" value="F:quinone reductase (NADPH) activity"/>
    <property type="evidence" value="ECO:0007669"/>
    <property type="project" value="InterPro"/>
</dbReference>
<dbReference type="PANTHER" id="PTHR48106:SF13">
    <property type="entry name" value="QUINONE OXIDOREDUCTASE-RELATED"/>
    <property type="match status" value="1"/>
</dbReference>
<dbReference type="InterPro" id="IPR013149">
    <property type="entry name" value="ADH-like_C"/>
</dbReference>
<dbReference type="InterPro" id="IPR002364">
    <property type="entry name" value="Quin_OxRdtase/zeta-crystal_CS"/>
</dbReference>
<dbReference type="InterPro" id="IPR011032">
    <property type="entry name" value="GroES-like_sf"/>
</dbReference>
<proteinExistence type="predicted"/>
<keyword evidence="1" id="KW-0521">NADP</keyword>
<dbReference type="PROSITE" id="PS01162">
    <property type="entry name" value="QOR_ZETA_CRYSTAL"/>
    <property type="match status" value="1"/>
</dbReference>
<accession>A0A1H5EWJ9</accession>
<dbReference type="GO" id="GO:0008270">
    <property type="term" value="F:zinc ion binding"/>
    <property type="evidence" value="ECO:0007669"/>
    <property type="project" value="InterPro"/>
</dbReference>
<dbReference type="InterPro" id="IPR013154">
    <property type="entry name" value="ADH-like_N"/>
</dbReference>
<dbReference type="Pfam" id="PF08240">
    <property type="entry name" value="ADH_N"/>
    <property type="match status" value="1"/>
</dbReference>
<dbReference type="SUPFAM" id="SSF51735">
    <property type="entry name" value="NAD(P)-binding Rossmann-fold domains"/>
    <property type="match status" value="1"/>
</dbReference>
<dbReference type="InterPro" id="IPR020843">
    <property type="entry name" value="ER"/>
</dbReference>
<dbReference type="Pfam" id="PF00107">
    <property type="entry name" value="ADH_zinc_N"/>
    <property type="match status" value="1"/>
</dbReference>
<dbReference type="Gene3D" id="3.40.50.720">
    <property type="entry name" value="NAD(P)-binding Rossmann-like Domain"/>
    <property type="match status" value="1"/>
</dbReference>
<dbReference type="EMBL" id="FNTI01000001">
    <property type="protein sequence ID" value="SED95440.1"/>
    <property type="molecule type" value="Genomic_DNA"/>
</dbReference>
<dbReference type="GO" id="GO:0005829">
    <property type="term" value="C:cytosol"/>
    <property type="evidence" value="ECO:0007669"/>
    <property type="project" value="TreeGrafter"/>
</dbReference>
<dbReference type="SMART" id="SM00829">
    <property type="entry name" value="PKS_ER"/>
    <property type="match status" value="1"/>
</dbReference>
<organism evidence="4 5">
    <name type="scientific">Bradyrhizobium lablabi</name>
    <dbReference type="NCBI Taxonomy" id="722472"/>
    <lineage>
        <taxon>Bacteria</taxon>
        <taxon>Pseudomonadati</taxon>
        <taxon>Pseudomonadota</taxon>
        <taxon>Alphaproteobacteria</taxon>
        <taxon>Hyphomicrobiales</taxon>
        <taxon>Nitrobacteraceae</taxon>
        <taxon>Bradyrhizobium</taxon>
    </lineage>
</organism>